<dbReference type="InterPro" id="IPR044170">
    <property type="entry name" value="RSS3-like"/>
</dbReference>
<protein>
    <recommendedName>
        <fullName evidence="3">Transcription factor MYC/MYB N-terminal domain-containing protein</fullName>
    </recommendedName>
</protein>
<organism evidence="1 2">
    <name type="scientific">Colocasia esculenta</name>
    <name type="common">Wild taro</name>
    <name type="synonym">Arum esculentum</name>
    <dbReference type="NCBI Taxonomy" id="4460"/>
    <lineage>
        <taxon>Eukaryota</taxon>
        <taxon>Viridiplantae</taxon>
        <taxon>Streptophyta</taxon>
        <taxon>Embryophyta</taxon>
        <taxon>Tracheophyta</taxon>
        <taxon>Spermatophyta</taxon>
        <taxon>Magnoliopsida</taxon>
        <taxon>Liliopsida</taxon>
        <taxon>Araceae</taxon>
        <taxon>Aroideae</taxon>
        <taxon>Colocasieae</taxon>
        <taxon>Colocasia</taxon>
    </lineage>
</organism>
<accession>A0A843XBJ5</accession>
<evidence type="ECO:0000313" key="2">
    <source>
        <dbReference type="Proteomes" id="UP000652761"/>
    </source>
</evidence>
<comment type="caution">
    <text evidence="1">The sequence shown here is derived from an EMBL/GenBank/DDBJ whole genome shotgun (WGS) entry which is preliminary data.</text>
</comment>
<dbReference type="Proteomes" id="UP000652761">
    <property type="component" value="Unassembled WGS sequence"/>
</dbReference>
<gene>
    <name evidence="1" type="ORF">Taro_049633</name>
</gene>
<dbReference type="EMBL" id="NMUH01007117">
    <property type="protein sequence ID" value="MQM16675.1"/>
    <property type="molecule type" value="Genomic_DNA"/>
</dbReference>
<proteinExistence type="predicted"/>
<evidence type="ECO:0000313" key="1">
    <source>
        <dbReference type="EMBL" id="MQM16675.1"/>
    </source>
</evidence>
<evidence type="ECO:0008006" key="3">
    <source>
        <dbReference type="Google" id="ProtNLM"/>
    </source>
</evidence>
<reference evidence="1" key="1">
    <citation type="submission" date="2017-07" db="EMBL/GenBank/DDBJ databases">
        <title>Taro Niue Genome Assembly and Annotation.</title>
        <authorList>
            <person name="Atibalentja N."/>
            <person name="Keating K."/>
            <person name="Fields C.J."/>
        </authorList>
    </citation>
    <scope>NUCLEOTIDE SEQUENCE</scope>
    <source>
        <strain evidence="1">Niue_2</strain>
        <tissue evidence="1">Leaf</tissue>
    </source>
</reference>
<dbReference type="OrthoDB" id="1922567at2759"/>
<sequence length="70" mass="7370">MAGSGDLPAAAGAVADGRSKEAMGMMALHEALRNVCLNSDWTYSVFWTIRPRPRCRGGNGCKVGDDNGSL</sequence>
<name>A0A843XBJ5_COLES</name>
<keyword evidence="2" id="KW-1185">Reference proteome</keyword>
<dbReference type="AlphaFoldDB" id="A0A843XBJ5"/>
<dbReference type="PANTHER" id="PTHR47375">
    <property type="entry name" value="GB|AAF34833.1"/>
    <property type="match status" value="1"/>
</dbReference>
<dbReference type="PANTHER" id="PTHR47375:SF1">
    <property type="entry name" value="GB|AAF34833.1"/>
    <property type="match status" value="1"/>
</dbReference>